<dbReference type="InterPro" id="IPR002241">
    <property type="entry name" value="Glyco_hydro_27"/>
</dbReference>
<dbReference type="OrthoDB" id="9807519at2"/>
<dbReference type="InterPro" id="IPR013785">
    <property type="entry name" value="Aldolase_TIM"/>
</dbReference>
<evidence type="ECO:0000313" key="8">
    <source>
        <dbReference type="EMBL" id="SNT44116.1"/>
    </source>
</evidence>
<feature type="signal peptide" evidence="6">
    <location>
        <begin position="1"/>
        <end position="20"/>
    </location>
</feature>
<keyword evidence="9" id="KW-1185">Reference proteome</keyword>
<dbReference type="InterPro" id="IPR041233">
    <property type="entry name" value="Melibiase_C"/>
</dbReference>
<feature type="domain" description="Alpha galactosidase C-terminal" evidence="7">
    <location>
        <begin position="323"/>
        <end position="400"/>
    </location>
</feature>
<feature type="chain" id="PRO_5013348785" description="Alpha-galactosidase" evidence="6">
    <location>
        <begin position="21"/>
        <end position="402"/>
    </location>
</feature>
<dbReference type="PROSITE" id="PS00512">
    <property type="entry name" value="ALPHA_GALACTOSIDASE"/>
    <property type="match status" value="1"/>
</dbReference>
<dbReference type="InterPro" id="IPR000111">
    <property type="entry name" value="Glyco_hydro_27/36_CS"/>
</dbReference>
<keyword evidence="5" id="KW-1015">Disulfide bond</keyword>
<organism evidence="8 9">
    <name type="scientific">Granulicella rosea</name>
    <dbReference type="NCBI Taxonomy" id="474952"/>
    <lineage>
        <taxon>Bacteria</taxon>
        <taxon>Pseudomonadati</taxon>
        <taxon>Acidobacteriota</taxon>
        <taxon>Terriglobia</taxon>
        <taxon>Terriglobales</taxon>
        <taxon>Acidobacteriaceae</taxon>
        <taxon>Granulicella</taxon>
    </lineage>
</organism>
<dbReference type="SUPFAM" id="SSF51011">
    <property type="entry name" value="Glycosyl hydrolase domain"/>
    <property type="match status" value="1"/>
</dbReference>
<evidence type="ECO:0000256" key="6">
    <source>
        <dbReference type="SAM" id="SignalP"/>
    </source>
</evidence>
<dbReference type="SUPFAM" id="SSF51445">
    <property type="entry name" value="(Trans)glycosidases"/>
    <property type="match status" value="1"/>
</dbReference>
<evidence type="ECO:0000256" key="3">
    <source>
        <dbReference type="ARBA" id="ARBA00022801"/>
    </source>
</evidence>
<dbReference type="PANTHER" id="PTHR11452">
    <property type="entry name" value="ALPHA-GALACTOSIDASE/ALPHA-N-ACETYLGALACTOSAMINIDASE"/>
    <property type="match status" value="1"/>
</dbReference>
<reference evidence="8 9" key="1">
    <citation type="submission" date="2017-06" db="EMBL/GenBank/DDBJ databases">
        <authorList>
            <person name="Kim H.J."/>
            <person name="Triplett B.A."/>
        </authorList>
    </citation>
    <scope>NUCLEOTIDE SEQUENCE [LARGE SCALE GENOMIC DNA]</scope>
    <source>
        <strain evidence="8 9">DSM 18704</strain>
    </source>
</reference>
<evidence type="ECO:0000256" key="1">
    <source>
        <dbReference type="ARBA" id="ARBA00009743"/>
    </source>
</evidence>
<dbReference type="PRINTS" id="PR00740">
    <property type="entry name" value="GLHYDRLASE27"/>
</dbReference>
<protein>
    <recommendedName>
        <fullName evidence="5">Alpha-galactosidase</fullName>
        <ecNumber evidence="5">3.2.1.22</ecNumber>
    </recommendedName>
    <alternativeName>
        <fullName evidence="5">Melibiase</fullName>
    </alternativeName>
</protein>
<dbReference type="Proteomes" id="UP000198356">
    <property type="component" value="Unassembled WGS sequence"/>
</dbReference>
<dbReference type="FunFam" id="3.20.20.70:FF:000197">
    <property type="entry name" value="Alpha-galactosidase"/>
    <property type="match status" value="1"/>
</dbReference>
<dbReference type="GO" id="GO:0004557">
    <property type="term" value="F:alpha-galactosidase activity"/>
    <property type="evidence" value="ECO:0007669"/>
    <property type="project" value="UniProtKB-EC"/>
</dbReference>
<dbReference type="EC" id="3.2.1.22" evidence="5"/>
<comment type="similarity">
    <text evidence="1 5">Belongs to the glycosyl hydrolase 27 family.</text>
</comment>
<dbReference type="Gene3D" id="3.20.20.70">
    <property type="entry name" value="Aldolase class I"/>
    <property type="match status" value="1"/>
</dbReference>
<dbReference type="InterPro" id="IPR017853">
    <property type="entry name" value="GH"/>
</dbReference>
<dbReference type="InterPro" id="IPR013780">
    <property type="entry name" value="Glyco_hydro_b"/>
</dbReference>
<dbReference type="CDD" id="cd14792">
    <property type="entry name" value="GH27"/>
    <property type="match status" value="1"/>
</dbReference>
<evidence type="ECO:0000256" key="2">
    <source>
        <dbReference type="ARBA" id="ARBA00022729"/>
    </source>
</evidence>
<gene>
    <name evidence="8" type="ORF">SAMN05421770_1183</name>
</gene>
<dbReference type="RefSeq" id="WP_089410501.1">
    <property type="nucleotide sequence ID" value="NZ_FZOU01000018.1"/>
</dbReference>
<evidence type="ECO:0000259" key="7">
    <source>
        <dbReference type="Pfam" id="PF17801"/>
    </source>
</evidence>
<dbReference type="Pfam" id="PF16499">
    <property type="entry name" value="Melibiase_2"/>
    <property type="match status" value="1"/>
</dbReference>
<dbReference type="PANTHER" id="PTHR11452:SF75">
    <property type="entry name" value="ALPHA-GALACTOSIDASE MEL1"/>
    <property type="match status" value="1"/>
</dbReference>
<name>A0A239MN11_9BACT</name>
<dbReference type="EMBL" id="FZOU01000018">
    <property type="protein sequence ID" value="SNT44116.1"/>
    <property type="molecule type" value="Genomic_DNA"/>
</dbReference>
<comment type="catalytic activity">
    <reaction evidence="5">
        <text>Hydrolysis of terminal, non-reducing alpha-D-galactose residues in alpha-D-galactosides, including galactose oligosaccharides, galactomannans and galactolipids.</text>
        <dbReference type="EC" id="3.2.1.22"/>
    </reaction>
</comment>
<accession>A0A239MN11</accession>
<dbReference type="GO" id="GO:0005975">
    <property type="term" value="P:carbohydrate metabolic process"/>
    <property type="evidence" value="ECO:0007669"/>
    <property type="project" value="InterPro"/>
</dbReference>
<keyword evidence="4 5" id="KW-0326">Glycosidase</keyword>
<dbReference type="AlphaFoldDB" id="A0A239MN11"/>
<dbReference type="Gene3D" id="2.60.40.1180">
    <property type="entry name" value="Golgi alpha-mannosidase II"/>
    <property type="match status" value="1"/>
</dbReference>
<evidence type="ECO:0000256" key="4">
    <source>
        <dbReference type="ARBA" id="ARBA00023295"/>
    </source>
</evidence>
<keyword evidence="3 5" id="KW-0378">Hydrolase</keyword>
<sequence>MRTRYLALLAVILLPSLAFSQSKPAPPLAATPPMGWNSWNWFAEKVTDKDVRQAADLLVSSGMRDAGYIYVNIDDTWEGVRDQNGDLHSNEKFPDMKALSDYVHSKGLKLGIYSSPGAKTCARFEGSMGHEDQDARLYASWGIDYLKYDLCSFHNGVMRKDHPGDSPEAMTFQYKAMREAYEKMHQALLKTGRPIVYSLCQYGFDSVWQWGPEVGANLWRTTGDISPSFDRISLIGREQAGLARYAGPGHWNDPDMLEVGNGKLTLDENRTHMGMWAMLAAPLLAGNNLSQLTSETTAILTNREILAIDQDPLGKQADRIYAEGPVEIWARPLADGSVALAIFNFGEQRTYMRGISLHLEQAGAASGWRAHDVWMAKDLGPISNTLPITVPRHGSVILRLSK</sequence>
<dbReference type="Pfam" id="PF17801">
    <property type="entry name" value="Melibiase_C"/>
    <property type="match status" value="1"/>
</dbReference>
<proteinExistence type="inferred from homology"/>
<evidence type="ECO:0000256" key="5">
    <source>
        <dbReference type="RuleBase" id="RU361168"/>
    </source>
</evidence>
<keyword evidence="2 6" id="KW-0732">Signal</keyword>
<evidence type="ECO:0000313" key="9">
    <source>
        <dbReference type="Proteomes" id="UP000198356"/>
    </source>
</evidence>